<accession>B0DBW3</accession>
<dbReference type="InParanoid" id="B0DBW3"/>
<dbReference type="AlphaFoldDB" id="B0DBW3"/>
<evidence type="ECO:0000313" key="1">
    <source>
        <dbReference type="EMBL" id="EDR07787.1"/>
    </source>
</evidence>
<organism evidence="2">
    <name type="scientific">Laccaria bicolor (strain S238N-H82 / ATCC MYA-4686)</name>
    <name type="common">Bicoloured deceiver</name>
    <name type="synonym">Laccaria laccata var. bicolor</name>
    <dbReference type="NCBI Taxonomy" id="486041"/>
    <lineage>
        <taxon>Eukaryota</taxon>
        <taxon>Fungi</taxon>
        <taxon>Dikarya</taxon>
        <taxon>Basidiomycota</taxon>
        <taxon>Agaricomycotina</taxon>
        <taxon>Agaricomycetes</taxon>
        <taxon>Agaricomycetidae</taxon>
        <taxon>Agaricales</taxon>
        <taxon>Agaricineae</taxon>
        <taxon>Hydnangiaceae</taxon>
        <taxon>Laccaria</taxon>
    </lineage>
</organism>
<dbReference type="HOGENOM" id="CLU_2886199_0_0_1"/>
<protein>
    <submittedName>
        <fullName evidence="1">Predicted protein</fullName>
    </submittedName>
</protein>
<gene>
    <name evidence="1" type="ORF">LACBIDRAFT_297945</name>
</gene>
<dbReference type="RefSeq" id="XP_001881576.1">
    <property type="nucleotide sequence ID" value="XM_001881541.1"/>
</dbReference>
<dbReference type="Proteomes" id="UP000001194">
    <property type="component" value="Unassembled WGS sequence"/>
</dbReference>
<keyword evidence="2" id="KW-1185">Reference proteome</keyword>
<sequence length="63" mass="6846">MLLVPDDLYSSRLFLVFTSVSRHRVSAGSAGLPRYGIGLVGIGTFTNYYNIPSMFGSSQIVES</sequence>
<dbReference type="KEGG" id="lbc:LACBIDRAFT_297945"/>
<reference evidence="1 2" key="1">
    <citation type="journal article" date="2008" name="Nature">
        <title>The genome of Laccaria bicolor provides insights into mycorrhizal symbiosis.</title>
        <authorList>
            <person name="Martin F."/>
            <person name="Aerts A."/>
            <person name="Ahren D."/>
            <person name="Brun A."/>
            <person name="Danchin E.G.J."/>
            <person name="Duchaussoy F."/>
            <person name="Gibon J."/>
            <person name="Kohler A."/>
            <person name="Lindquist E."/>
            <person name="Pereda V."/>
            <person name="Salamov A."/>
            <person name="Shapiro H.J."/>
            <person name="Wuyts J."/>
            <person name="Blaudez D."/>
            <person name="Buee M."/>
            <person name="Brokstein P."/>
            <person name="Canbaeck B."/>
            <person name="Cohen D."/>
            <person name="Courty P.E."/>
            <person name="Coutinho P.M."/>
            <person name="Delaruelle C."/>
            <person name="Detter J.C."/>
            <person name="Deveau A."/>
            <person name="DiFazio S."/>
            <person name="Duplessis S."/>
            <person name="Fraissinet-Tachet L."/>
            <person name="Lucic E."/>
            <person name="Frey-Klett P."/>
            <person name="Fourrey C."/>
            <person name="Feussner I."/>
            <person name="Gay G."/>
            <person name="Grimwood J."/>
            <person name="Hoegger P.J."/>
            <person name="Jain P."/>
            <person name="Kilaru S."/>
            <person name="Labbe J."/>
            <person name="Lin Y.C."/>
            <person name="Legue V."/>
            <person name="Le Tacon F."/>
            <person name="Marmeisse R."/>
            <person name="Melayah D."/>
            <person name="Montanini B."/>
            <person name="Muratet M."/>
            <person name="Nehls U."/>
            <person name="Niculita-Hirzel H."/>
            <person name="Oudot-Le Secq M.P."/>
            <person name="Peter M."/>
            <person name="Quesneville H."/>
            <person name="Rajashekar B."/>
            <person name="Reich M."/>
            <person name="Rouhier N."/>
            <person name="Schmutz J."/>
            <person name="Yin T."/>
            <person name="Chalot M."/>
            <person name="Henrissat B."/>
            <person name="Kuees U."/>
            <person name="Lucas S."/>
            <person name="Van de Peer Y."/>
            <person name="Podila G.K."/>
            <person name="Polle A."/>
            <person name="Pukkila P.J."/>
            <person name="Richardson P.M."/>
            <person name="Rouze P."/>
            <person name="Sanders I.R."/>
            <person name="Stajich J.E."/>
            <person name="Tunlid A."/>
            <person name="Tuskan G."/>
            <person name="Grigoriev I.V."/>
        </authorList>
    </citation>
    <scope>NUCLEOTIDE SEQUENCE [LARGE SCALE GENOMIC DNA]</scope>
    <source>
        <strain evidence="2">S238N-H82 / ATCC MYA-4686</strain>
    </source>
</reference>
<dbReference type="EMBL" id="DS547103">
    <property type="protein sequence ID" value="EDR07787.1"/>
    <property type="molecule type" value="Genomic_DNA"/>
</dbReference>
<proteinExistence type="predicted"/>
<evidence type="ECO:0000313" key="2">
    <source>
        <dbReference type="Proteomes" id="UP000001194"/>
    </source>
</evidence>
<dbReference type="GeneID" id="6077123"/>
<name>B0DBW3_LACBS</name>